<dbReference type="InterPro" id="IPR036390">
    <property type="entry name" value="WH_DNA-bd_sf"/>
</dbReference>
<keyword evidence="7" id="KW-1185">Reference proteome</keyword>
<evidence type="ECO:0000256" key="3">
    <source>
        <dbReference type="ARBA" id="ARBA00023125"/>
    </source>
</evidence>
<keyword evidence="2" id="KW-0805">Transcription regulation</keyword>
<dbReference type="PANTHER" id="PTHR30419:SF8">
    <property type="entry name" value="NITROGEN ASSIMILATION TRANSCRIPTIONAL ACTIVATOR-RELATED"/>
    <property type="match status" value="1"/>
</dbReference>
<dbReference type="Pfam" id="PF00126">
    <property type="entry name" value="HTH_1"/>
    <property type="match status" value="1"/>
</dbReference>
<dbReference type="InterPro" id="IPR000847">
    <property type="entry name" value="LysR_HTH_N"/>
</dbReference>
<keyword evidence="4" id="KW-0804">Transcription</keyword>
<dbReference type="OrthoDB" id="9803735at2"/>
<dbReference type="GO" id="GO:0003700">
    <property type="term" value="F:DNA-binding transcription factor activity"/>
    <property type="evidence" value="ECO:0007669"/>
    <property type="project" value="InterPro"/>
</dbReference>
<evidence type="ECO:0000313" key="6">
    <source>
        <dbReference type="EMBL" id="KRL54747.1"/>
    </source>
</evidence>
<dbReference type="SUPFAM" id="SSF46785">
    <property type="entry name" value="Winged helix' DNA-binding domain"/>
    <property type="match status" value="1"/>
</dbReference>
<protein>
    <submittedName>
        <fullName evidence="6">Malolactic regulator</fullName>
    </submittedName>
</protein>
<dbReference type="PANTHER" id="PTHR30419">
    <property type="entry name" value="HTH-TYPE TRANSCRIPTIONAL REGULATOR YBHD"/>
    <property type="match status" value="1"/>
</dbReference>
<accession>A0A0R1RMK7</accession>
<dbReference type="AlphaFoldDB" id="A0A0R1RMK7"/>
<dbReference type="EMBL" id="AZFE01000032">
    <property type="protein sequence ID" value="KRL54747.1"/>
    <property type="molecule type" value="Genomic_DNA"/>
</dbReference>
<evidence type="ECO:0000313" key="7">
    <source>
        <dbReference type="Proteomes" id="UP000051697"/>
    </source>
</evidence>
<dbReference type="Gene3D" id="1.10.10.10">
    <property type="entry name" value="Winged helix-like DNA-binding domain superfamily/Winged helix DNA-binding domain"/>
    <property type="match status" value="1"/>
</dbReference>
<organism evidence="6 7">
    <name type="scientific">Paucilactobacillus oligofermentans DSM 15707 = LMG 22743</name>
    <dbReference type="NCBI Taxonomy" id="1423778"/>
    <lineage>
        <taxon>Bacteria</taxon>
        <taxon>Bacillati</taxon>
        <taxon>Bacillota</taxon>
        <taxon>Bacilli</taxon>
        <taxon>Lactobacillales</taxon>
        <taxon>Lactobacillaceae</taxon>
        <taxon>Paucilactobacillus</taxon>
    </lineage>
</organism>
<evidence type="ECO:0000256" key="4">
    <source>
        <dbReference type="ARBA" id="ARBA00023163"/>
    </source>
</evidence>
<feature type="domain" description="HTH lysR-type" evidence="5">
    <location>
        <begin position="1"/>
        <end position="58"/>
    </location>
</feature>
<dbReference type="KEGG" id="lol:LACOL_1033"/>
<comment type="caution">
    <text evidence="6">The sequence shown here is derived from an EMBL/GenBank/DDBJ whole genome shotgun (WGS) entry which is preliminary data.</text>
</comment>
<dbReference type="GO" id="GO:0005829">
    <property type="term" value="C:cytosol"/>
    <property type="evidence" value="ECO:0007669"/>
    <property type="project" value="TreeGrafter"/>
</dbReference>
<dbReference type="STRING" id="1423778.FC70_GL001547"/>
<dbReference type="SUPFAM" id="SSF53850">
    <property type="entry name" value="Periplasmic binding protein-like II"/>
    <property type="match status" value="1"/>
</dbReference>
<keyword evidence="3" id="KW-0238">DNA-binding</keyword>
<evidence type="ECO:0000256" key="2">
    <source>
        <dbReference type="ARBA" id="ARBA00023015"/>
    </source>
</evidence>
<dbReference type="GO" id="GO:0003677">
    <property type="term" value="F:DNA binding"/>
    <property type="evidence" value="ECO:0007669"/>
    <property type="project" value="UniProtKB-KW"/>
</dbReference>
<proteinExistence type="inferred from homology"/>
<dbReference type="PATRIC" id="fig|1423778.4.peg.1584"/>
<dbReference type="RefSeq" id="WP_057890469.1">
    <property type="nucleotide sequence ID" value="NZ_AZFE01000032.1"/>
</dbReference>
<evidence type="ECO:0000256" key="1">
    <source>
        <dbReference type="ARBA" id="ARBA00009437"/>
    </source>
</evidence>
<reference evidence="6 7" key="1">
    <citation type="journal article" date="2015" name="Genome Announc.">
        <title>Expanding the biotechnology potential of lactobacilli through comparative genomics of 213 strains and associated genera.</title>
        <authorList>
            <person name="Sun Z."/>
            <person name="Harris H.M."/>
            <person name="McCann A."/>
            <person name="Guo C."/>
            <person name="Argimon S."/>
            <person name="Zhang W."/>
            <person name="Yang X."/>
            <person name="Jeffery I.B."/>
            <person name="Cooney J.C."/>
            <person name="Kagawa T.F."/>
            <person name="Liu W."/>
            <person name="Song Y."/>
            <person name="Salvetti E."/>
            <person name="Wrobel A."/>
            <person name="Rasinkangas P."/>
            <person name="Parkhill J."/>
            <person name="Rea M.C."/>
            <person name="O'Sullivan O."/>
            <person name="Ritari J."/>
            <person name="Douillard F.P."/>
            <person name="Paul Ross R."/>
            <person name="Yang R."/>
            <person name="Briner A.E."/>
            <person name="Felis G.E."/>
            <person name="de Vos W.M."/>
            <person name="Barrangou R."/>
            <person name="Klaenhammer T.R."/>
            <person name="Caufield P.W."/>
            <person name="Cui Y."/>
            <person name="Zhang H."/>
            <person name="O'Toole P.W."/>
        </authorList>
    </citation>
    <scope>NUCLEOTIDE SEQUENCE [LARGE SCALE GENOMIC DNA]</scope>
    <source>
        <strain evidence="6 7">DSM 15707</strain>
    </source>
</reference>
<dbReference type="PROSITE" id="PS50931">
    <property type="entry name" value="HTH_LYSR"/>
    <property type="match status" value="1"/>
</dbReference>
<name>A0A0R1RMK7_9LACO</name>
<dbReference type="Pfam" id="PF03466">
    <property type="entry name" value="LysR_substrate"/>
    <property type="match status" value="1"/>
</dbReference>
<dbReference type="InterPro" id="IPR050950">
    <property type="entry name" value="HTH-type_LysR_regulators"/>
</dbReference>
<sequence length="293" mass="33166">MNTKDLEYFIALAKYKNYTRVAKQFSVSQPSVTQAIHRLEKEFDTHLVHQDRAHQTTLITREGLLLKKNAALIDQYILLAHREIDNAKIKNIRFGLPPIIGMLYFSKIAGKLLKNGMLNSTDIVESGSDELLKQLKNGEIDIALLGSVHPIELNEIDAIHLGERPFVIVTSKYNSLAKLNTVSFKDLGAKKFISLSGRYVHPVAFKAYCEYANINPNIVYETADISWAKSLVKEDIGISMIVEDAIQRQDDIHVIKISDQVPVCFNISVAIRKDYILSDFETEFLDVLKDMTI</sequence>
<dbReference type="Gene3D" id="3.40.190.290">
    <property type="match status" value="1"/>
</dbReference>
<dbReference type="Proteomes" id="UP000051697">
    <property type="component" value="Unassembled WGS sequence"/>
</dbReference>
<comment type="similarity">
    <text evidence="1">Belongs to the LysR transcriptional regulatory family.</text>
</comment>
<gene>
    <name evidence="6" type="ORF">FC70_GL001547</name>
</gene>
<evidence type="ECO:0000259" key="5">
    <source>
        <dbReference type="PROSITE" id="PS50931"/>
    </source>
</evidence>
<dbReference type="InterPro" id="IPR005119">
    <property type="entry name" value="LysR_subst-bd"/>
</dbReference>
<dbReference type="InterPro" id="IPR036388">
    <property type="entry name" value="WH-like_DNA-bd_sf"/>
</dbReference>